<dbReference type="EMBL" id="JAADJZ010000008">
    <property type="protein sequence ID" value="KAF2872842.1"/>
    <property type="molecule type" value="Genomic_DNA"/>
</dbReference>
<comment type="caution">
    <text evidence="2">The sequence shown here is derived from an EMBL/GenBank/DDBJ whole genome shotgun (WGS) entry which is preliminary data.</text>
</comment>
<feature type="region of interest" description="Disordered" evidence="1">
    <location>
        <begin position="1"/>
        <end position="250"/>
    </location>
</feature>
<name>A0A7C8MGP2_9PLEO</name>
<evidence type="ECO:0000256" key="1">
    <source>
        <dbReference type="SAM" id="MobiDB-lite"/>
    </source>
</evidence>
<accession>A0A7C8MGP2</accession>
<evidence type="ECO:0000313" key="2">
    <source>
        <dbReference type="EMBL" id="KAF2872842.1"/>
    </source>
</evidence>
<evidence type="ECO:0000313" key="3">
    <source>
        <dbReference type="Proteomes" id="UP000481861"/>
    </source>
</evidence>
<dbReference type="Proteomes" id="UP000481861">
    <property type="component" value="Unassembled WGS sequence"/>
</dbReference>
<feature type="compositionally biased region" description="Low complexity" evidence="1">
    <location>
        <begin position="235"/>
        <end position="250"/>
    </location>
</feature>
<dbReference type="AlphaFoldDB" id="A0A7C8MGP2"/>
<protein>
    <submittedName>
        <fullName evidence="2">Uncharacterized protein</fullName>
    </submittedName>
</protein>
<keyword evidence="3" id="KW-1185">Reference proteome</keyword>
<reference evidence="2 3" key="1">
    <citation type="submission" date="2020-01" db="EMBL/GenBank/DDBJ databases">
        <authorList>
            <consortium name="DOE Joint Genome Institute"/>
            <person name="Haridas S."/>
            <person name="Albert R."/>
            <person name="Binder M."/>
            <person name="Bloem J."/>
            <person name="Labutti K."/>
            <person name="Salamov A."/>
            <person name="Andreopoulos B."/>
            <person name="Baker S.E."/>
            <person name="Barry K."/>
            <person name="Bills G."/>
            <person name="Bluhm B.H."/>
            <person name="Cannon C."/>
            <person name="Castanera R."/>
            <person name="Culley D.E."/>
            <person name="Daum C."/>
            <person name="Ezra D."/>
            <person name="Gonzalez J.B."/>
            <person name="Henrissat B."/>
            <person name="Kuo A."/>
            <person name="Liang C."/>
            <person name="Lipzen A."/>
            <person name="Lutzoni F."/>
            <person name="Magnuson J."/>
            <person name="Mondo S."/>
            <person name="Nolan M."/>
            <person name="Ohm R."/>
            <person name="Pangilinan J."/>
            <person name="Park H.-J.H."/>
            <person name="Ramirez L."/>
            <person name="Alfaro M."/>
            <person name="Sun H."/>
            <person name="Tritt A."/>
            <person name="Yoshinaga Y."/>
            <person name="Zwiers L.-H.L."/>
            <person name="Turgeon B.G."/>
            <person name="Goodwin S.B."/>
            <person name="Spatafora J.W."/>
            <person name="Crous P.W."/>
            <person name="Grigoriev I.V."/>
        </authorList>
    </citation>
    <scope>NUCLEOTIDE SEQUENCE [LARGE SCALE GENOMIC DNA]</scope>
    <source>
        <strain evidence="2 3">CBS 611.86</strain>
    </source>
</reference>
<sequence length="250" mass="25431">MVSTTRSKTTHQHQPHLEDFTTAGMEAAAAAAQTTGKPAAAGKRKAAPPAEEETTENENDGPVARTDFGVPTPNAKKSSVALVEEPAGKSGGGGGGGSRGKIAKAAEKARAKREAREKGGRDDGGSVGEEEGVAKTDDDMDIDMNTGVAPPNAKNSSAAPADKKPASKRAKTAKAAKQQPDDGDDAHDAQASSAVAKTDLGAPTPNTKKSSVALVVEKEKDKKGKRETKKQAPVSSRASRSRAAGGEEAG</sequence>
<organism evidence="2 3">
    <name type="scientific">Massariosphaeria phaeospora</name>
    <dbReference type="NCBI Taxonomy" id="100035"/>
    <lineage>
        <taxon>Eukaryota</taxon>
        <taxon>Fungi</taxon>
        <taxon>Dikarya</taxon>
        <taxon>Ascomycota</taxon>
        <taxon>Pezizomycotina</taxon>
        <taxon>Dothideomycetes</taxon>
        <taxon>Pleosporomycetidae</taxon>
        <taxon>Pleosporales</taxon>
        <taxon>Pleosporales incertae sedis</taxon>
        <taxon>Massariosphaeria</taxon>
    </lineage>
</organism>
<feature type="compositionally biased region" description="Gly residues" evidence="1">
    <location>
        <begin position="89"/>
        <end position="99"/>
    </location>
</feature>
<feature type="compositionally biased region" description="Low complexity" evidence="1">
    <location>
        <begin position="149"/>
        <end position="160"/>
    </location>
</feature>
<gene>
    <name evidence="2" type="ORF">BDV95DRAFT_568154</name>
</gene>
<feature type="compositionally biased region" description="Basic and acidic residues" evidence="1">
    <location>
        <begin position="104"/>
        <end position="124"/>
    </location>
</feature>
<proteinExistence type="predicted"/>
<feature type="compositionally biased region" description="Low complexity" evidence="1">
    <location>
        <begin position="21"/>
        <end position="41"/>
    </location>
</feature>
<feature type="compositionally biased region" description="Acidic residues" evidence="1">
    <location>
        <begin position="50"/>
        <end position="59"/>
    </location>
</feature>